<organism evidence="1 2">
    <name type="scientific">Polaribacter cellanae</name>
    <dbReference type="NCBI Taxonomy" id="2818493"/>
    <lineage>
        <taxon>Bacteria</taxon>
        <taxon>Pseudomonadati</taxon>
        <taxon>Bacteroidota</taxon>
        <taxon>Flavobacteriia</taxon>
        <taxon>Flavobacteriales</taxon>
        <taxon>Flavobacteriaceae</taxon>
    </lineage>
</organism>
<dbReference type="KEGG" id="pcea:J3359_09365"/>
<proteinExistence type="predicted"/>
<accession>A0A975CNQ8</accession>
<dbReference type="Proteomes" id="UP000663920">
    <property type="component" value="Chromosome"/>
</dbReference>
<dbReference type="RefSeq" id="WP_208076653.1">
    <property type="nucleotide sequence ID" value="NZ_CP071869.1"/>
</dbReference>
<dbReference type="AlphaFoldDB" id="A0A975CNQ8"/>
<dbReference type="SUPFAM" id="SSF53098">
    <property type="entry name" value="Ribonuclease H-like"/>
    <property type="match status" value="1"/>
</dbReference>
<protein>
    <recommendedName>
        <fullName evidence="3">Integrase catalytic domain-containing protein</fullName>
    </recommendedName>
</protein>
<gene>
    <name evidence="1" type="ORF">J3359_09365</name>
</gene>
<evidence type="ECO:0000313" key="1">
    <source>
        <dbReference type="EMBL" id="QTE21057.1"/>
    </source>
</evidence>
<dbReference type="InterPro" id="IPR012337">
    <property type="entry name" value="RNaseH-like_sf"/>
</dbReference>
<name>A0A975CNQ8_9FLAO</name>
<evidence type="ECO:0000313" key="2">
    <source>
        <dbReference type="Proteomes" id="UP000663920"/>
    </source>
</evidence>
<evidence type="ECO:0008006" key="3">
    <source>
        <dbReference type="Google" id="ProtNLM"/>
    </source>
</evidence>
<dbReference type="EMBL" id="CP071869">
    <property type="protein sequence ID" value="QTE21057.1"/>
    <property type="molecule type" value="Genomic_DNA"/>
</dbReference>
<keyword evidence="2" id="KW-1185">Reference proteome</keyword>
<reference evidence="1 2" key="1">
    <citation type="submission" date="2021-03" db="EMBL/GenBank/DDBJ databases">
        <title>Complete genome of Polaribacter_sp.SM13.</title>
        <authorList>
            <person name="Jeong S.W."/>
            <person name="Bae J.W."/>
        </authorList>
    </citation>
    <scope>NUCLEOTIDE SEQUENCE [LARGE SCALE GENOMIC DNA]</scope>
    <source>
        <strain evidence="1 2">SM13</strain>
    </source>
</reference>
<sequence length="351" mass="40820">MYKRNYHPLIILLYASGMLDAKQIAQIPKTTKFNWNKFCHKNYYGNEWAKNYIHQFEDIKAVFASAFLFKSLRFLIETRKGYLNMLQEFSNNKQLLKLHADKIISSIEKMKSLANVNIKTACKYYGISKDWYYSQKRKIVCNISPFQKYYRQHPNQLTVKEISNIENLVIDSANYGKTKVTLYYHALRNGLIFCGKSTFNKYASALGYIKVKRFRYETKKGLRASRVFEWLHVDITIVNTIEDGVQKVAFVKDNFSKGILHYSSTNGRAGSKFIKNLFAETFSKYNLFNVVRPINILSDGGIENKGELLSWINNIQAPPIFTKITAQTKDFPFSNSMSESTHSIYKGTFRK</sequence>